<reference evidence="4" key="1">
    <citation type="journal article" date="2019" name="Sci. Rep.">
        <title>Draft genome of Tanacetum cinerariifolium, the natural source of mosquito coil.</title>
        <authorList>
            <person name="Yamashiro T."/>
            <person name="Shiraishi A."/>
            <person name="Satake H."/>
            <person name="Nakayama K."/>
        </authorList>
    </citation>
    <scope>NUCLEOTIDE SEQUENCE</scope>
</reference>
<gene>
    <name evidence="4" type="ORF">Tci_006350</name>
</gene>
<keyword evidence="4" id="KW-0808">Transferase</keyword>
<dbReference type="CDD" id="cd09272">
    <property type="entry name" value="RNase_HI_RT_Ty1"/>
    <property type="match status" value="1"/>
</dbReference>
<protein>
    <submittedName>
        <fullName evidence="4">Putative reverse transcriptase domain-containing protein</fullName>
    </submittedName>
</protein>
<evidence type="ECO:0000256" key="1">
    <source>
        <dbReference type="SAM" id="Coils"/>
    </source>
</evidence>
<dbReference type="Pfam" id="PF24626">
    <property type="entry name" value="SH3_Tf2-1"/>
    <property type="match status" value="1"/>
</dbReference>
<dbReference type="InterPro" id="IPR054722">
    <property type="entry name" value="PolX-like_BBD"/>
</dbReference>
<dbReference type="InterPro" id="IPR041588">
    <property type="entry name" value="Integrase_H2C2"/>
</dbReference>
<feature type="region of interest" description="Disordered" evidence="2">
    <location>
        <begin position="432"/>
        <end position="451"/>
    </location>
</feature>
<dbReference type="Gene3D" id="3.30.420.10">
    <property type="entry name" value="Ribonuclease H-like superfamily/Ribonuclease H"/>
    <property type="match status" value="1"/>
</dbReference>
<dbReference type="Pfam" id="PF17921">
    <property type="entry name" value="Integrase_H2C2"/>
    <property type="match status" value="1"/>
</dbReference>
<evidence type="ECO:0000256" key="2">
    <source>
        <dbReference type="SAM" id="MobiDB-lite"/>
    </source>
</evidence>
<feature type="compositionally biased region" description="Basic and acidic residues" evidence="2">
    <location>
        <begin position="841"/>
        <end position="850"/>
    </location>
</feature>
<feature type="coiled-coil region" evidence="1">
    <location>
        <begin position="1592"/>
        <end position="1619"/>
    </location>
</feature>
<feature type="region of interest" description="Disordered" evidence="2">
    <location>
        <begin position="300"/>
        <end position="359"/>
    </location>
</feature>
<feature type="compositionally biased region" description="Polar residues" evidence="2">
    <location>
        <begin position="401"/>
        <end position="416"/>
    </location>
</feature>
<name>A0A699GKL8_TANCI</name>
<feature type="region of interest" description="Disordered" evidence="2">
    <location>
        <begin position="2813"/>
        <end position="2844"/>
    </location>
</feature>
<keyword evidence="1" id="KW-0175">Coiled coil</keyword>
<keyword evidence="4" id="KW-0548">Nucleotidyltransferase</keyword>
<dbReference type="GO" id="GO:0015074">
    <property type="term" value="P:DNA integration"/>
    <property type="evidence" value="ECO:0007669"/>
    <property type="project" value="InterPro"/>
</dbReference>
<keyword evidence="4" id="KW-0695">RNA-directed DNA polymerase</keyword>
<dbReference type="Pfam" id="PF13976">
    <property type="entry name" value="gag_pre-integrs"/>
    <property type="match status" value="1"/>
</dbReference>
<feature type="region of interest" description="Disordered" evidence="2">
    <location>
        <begin position="401"/>
        <end position="425"/>
    </location>
</feature>
<dbReference type="Pfam" id="PF22936">
    <property type="entry name" value="Pol_BBD"/>
    <property type="match status" value="1"/>
</dbReference>
<dbReference type="InterPro" id="IPR036397">
    <property type="entry name" value="RNaseH_sf"/>
</dbReference>
<dbReference type="GO" id="GO:0003964">
    <property type="term" value="F:RNA-directed DNA polymerase activity"/>
    <property type="evidence" value="ECO:0007669"/>
    <property type="project" value="UniProtKB-KW"/>
</dbReference>
<organism evidence="4">
    <name type="scientific">Tanacetum cinerariifolium</name>
    <name type="common">Dalmatian daisy</name>
    <name type="synonym">Chrysanthemum cinerariifolium</name>
    <dbReference type="NCBI Taxonomy" id="118510"/>
    <lineage>
        <taxon>Eukaryota</taxon>
        <taxon>Viridiplantae</taxon>
        <taxon>Streptophyta</taxon>
        <taxon>Embryophyta</taxon>
        <taxon>Tracheophyta</taxon>
        <taxon>Spermatophyta</taxon>
        <taxon>Magnoliopsida</taxon>
        <taxon>eudicotyledons</taxon>
        <taxon>Gunneridae</taxon>
        <taxon>Pentapetalae</taxon>
        <taxon>asterids</taxon>
        <taxon>campanulids</taxon>
        <taxon>Asterales</taxon>
        <taxon>Asteraceae</taxon>
        <taxon>Asteroideae</taxon>
        <taxon>Anthemideae</taxon>
        <taxon>Anthemidinae</taxon>
        <taxon>Tanacetum</taxon>
    </lineage>
</organism>
<dbReference type="InterPro" id="IPR025724">
    <property type="entry name" value="GAG-pre-integrase_dom"/>
</dbReference>
<dbReference type="InterPro" id="IPR001584">
    <property type="entry name" value="Integrase_cat-core"/>
</dbReference>
<comment type="caution">
    <text evidence="4">The sequence shown here is derived from an EMBL/GenBank/DDBJ whole genome shotgun (WGS) entry which is preliminary data.</text>
</comment>
<evidence type="ECO:0000259" key="3">
    <source>
        <dbReference type="PROSITE" id="PS50994"/>
    </source>
</evidence>
<feature type="region of interest" description="Disordered" evidence="2">
    <location>
        <begin position="831"/>
        <end position="908"/>
    </location>
</feature>
<feature type="region of interest" description="Disordered" evidence="2">
    <location>
        <begin position="1866"/>
        <end position="1929"/>
    </location>
</feature>
<dbReference type="PROSITE" id="PS50994">
    <property type="entry name" value="INTEGRASE"/>
    <property type="match status" value="1"/>
</dbReference>
<feature type="compositionally biased region" description="Basic and acidic residues" evidence="2">
    <location>
        <begin position="1879"/>
        <end position="1911"/>
    </location>
</feature>
<feature type="region of interest" description="Disordered" evidence="2">
    <location>
        <begin position="922"/>
        <end position="969"/>
    </location>
</feature>
<evidence type="ECO:0000313" key="4">
    <source>
        <dbReference type="EMBL" id="GEU34372.1"/>
    </source>
</evidence>
<feature type="domain" description="Integrase catalytic" evidence="3">
    <location>
        <begin position="2304"/>
        <end position="2476"/>
    </location>
</feature>
<feature type="region of interest" description="Disordered" evidence="2">
    <location>
        <begin position="2775"/>
        <end position="2800"/>
    </location>
</feature>
<dbReference type="EMBL" id="BKCJ010000569">
    <property type="protein sequence ID" value="GEU34372.1"/>
    <property type="molecule type" value="Genomic_DNA"/>
</dbReference>
<dbReference type="PANTHER" id="PTHR45835:SF99">
    <property type="entry name" value="CHROMO DOMAIN-CONTAINING PROTEIN-RELATED"/>
    <property type="match status" value="1"/>
</dbReference>
<sequence length="2844" mass="323691">MAFLSVVAALRFSLTNNQLRTSSNLRNQATIKDNSVTMQQVQKRQGQSYAGTGYKGNATSSWGNNAGGLFKDKAMLAEAQESVLMANLSNYGLDVISDVPHSDTYHHDMNNQSVHAMHDFEQIQVVDFTDNEITEHCDSMIAKSMENADLKGQIQENVFVTKALQNELRRLKGTNVLDNATTIAPRMFKLNLDPLAPRFTLANLVPPKEPTSHSIETQTPEIKVYSRRPEQVKSVGCPDCSLEFGLWVLKTYDKKPLLAHELPCTLGKSKKSSHQPKAEDTNQEKLYLLHMDLCGPMRVESINGKKKTRKGQNQNKTGQKQEAWKSPTMSKSSHSQESKKREKKIQSKGTKNANPRRCIKFKLNTRADIVRKDADHSLYYPTNDSEDLDATPRAVDIADSHVSTSIDQDAPSTKSPKTPHIHDDPLHETLHEDLTSQGSSSNVRPSHTPFELHSKWTKNHPIENVIRDPSHSKNYKEAMIEPSWIDAMQEEIHEFETLDPIDSPMVDKSKMDKDLQGKPFDLTHYRGTIDMGLWYSKDTCITLKAYVDADHAGCQNTRQSTSESVQFLRDKLVSWSSKKQKSTAISSMEAEYIALSGCCAQILWTRSQLTEYGLKFHNIPLYCDKVVKLYFVRTVYQLADIFTIALPRERFNFLVEKLDLSASATGAVTPTKARKFKKLASPSKKKTLVIVEEPEPAKKVIPSKKPLRKNSTDDESEDAFIHTLEDCVPTDGEKNDETKDVDEEEYERIGKELYGDINVKLTDAKNNDEEKGDADKIDVAHVQVEQTQEQTMDVQEESGLEMSSIQEYLGSSMDVALYKMIQKQSGDIIKEHSVPAKIKRKQDDADKDEGPTTGSDRGLKRLRIRKGTEHSKKTSTSKDPSKGKYPTTSINSGKSAKEKVEEPIFVQDSDYAKHDDVEFYNTDMSTDQGKDLGKTNEQPNDEAIPNNDWYKKSRSNTSPNPEWNEGKLVNDGPKQSWLNDLAKATIPPLAFDKLMHTLIDFSAFAMNHLKINNLAKEHLVGPVYNLLKGTCKIYVELNYTMKECYHFFFNYDLEYLRRGSNEKKYTASTIKSKATSVKVVEWYAYGHLEEIIVKRANRKLYTFKEVNLRMFARRIIIQARVEDLQLGVESYQKKLNLTKPRIRVVDMSRRPAYTTLSNPQSVIFEEKMKQNRFSDTYVFTMTMEILPEPTSNKRYGLDVPTRQILDSKGAIPSMKAVDAKKAIQDMVDDSQKWHNRTSTRTRSTDTSDGLAAIQVQLNNLRREIKNRLIDDSYEEKEVLDVFIDRREYATNLKRLLRTKERMKLDLEAKLMGEALILNTSLDLVYKDYIELNGEVVNEPVVNKIRTQNDDEKIEGIDEYPSFYDFDRKIHIDCAYILYFSCMIVVENMDAYRDQDISEVIIGKPFYKVLCIEARRFDGMITIYNGNDSVTYQIKRSHSRFKCHPNKKCNKIQPLLKETVIPPTTIEEKAQRRAELKAISTLLMALPNEHKLKFNLYKDAKTLIRDRLKVEHCYADYKGKKILEEYWKEAQHDKSKVECLNCHKREHFVRECRAPMNQNSRNREPTRRTVPVEETTSNALVSQYDGFGYDWSAQTEEECVKDLKEQNEQLVKDLRTSRVSVVSYKTGLESVEARLLVFKKNEYVYEEDIKLLKRDIYLRDLDITELKRKLELATKEKDEGNPQQDLKDKGVIDSGCSRHMTGNRSYLTDYEEIDEDLLPFGGNSKGGKIIGKGKIRTDFKLTDESHVLLKVPINDNMYNVDLKNVIPQGGLTCLFAKATLDESTLWHRRLGHVNFKTINKLVKGNLVRGNGPNWLFDIDALTKSMNYKPVVIGNQSNGSAGKTIVETIPDKYYILLPLWTQDLLFSSSSKDSPSDGFKSSGKEEKKDDKDPRNEYNEVLSTKEPRVNQEKDANVNSTNNTNTVSPTDNATSIEDNVVNENIVYGCADDPNMPELEDISIFKESNKDVFGAEADLNNLESTIQVNSIPTTRIHKDHSLHWRSTFSTLNQKDDKEYSKHTYGNKEPLLKDEDGVEVDIVVANSTTEAEYIAVSNCYGQIIMANLPPDHNVFTLAAPNNNNGWIEWDIPLGGDVDAPMVDLEATMTVLSTYEVGGPSTATLVGRPLAIMAPRVATQPLAINDLCIQMDNLEYRHRVLTRMMEDVSDAEAADSIAIGEIHPRVATVEQILVLKAWNADVVSFGNYVCSIGMFMFYPAKDWKFQMNGDIRFHLEKQLQNVHVIRDFPEVFLDDLPGLPPPRQVKFRIELIPGAVHVARAPYRLAPLVRVLDDRFKMRLSSAPHKRRGYSDHRIPNLRRWIKLLSDYDCEIRYHPEKANVVADAQSRKEREKPLRVRALVMSAYTDGLRDLIIHESHKSKYSIHSGSDKMYQDLKKPYWWPNMKADIATYALGTDVNMSTAYPPETDGQSARTIQTLEDMLRACVIDFGKSWDRYLPLVEFSYNNSYHASIKAAPFEALYRRKCRSPICWNVVGDSQLTGPELIRETTKKIGVIRFGKRGKLSPRYVEPFKIIDRIGPVAYKLELPDELHGIHNTFHNSHGNEKISSKTSIRIFLEQEKESIYETEKKKSLISVTPLSTAFFSTCIVQDFQDSSDDEEDTRSSHEYLNDLKDEYQERSLLAKSKRFFKKVPSYQSPFQPKPLSSSQHKLELRSNKDFEAKYNKIKAKLALLSSIASAPTSFSGKNKSLIAETYEWDEKEVSSNENEAIEVKALMELTNIKGVSVSKESASNGEWVKISIQKSLAENSDVSITGSNKPKLFEAKDSTLPNYDTGKVPSHESQRNITDPSIVFSDSLATDYDSADKSSVCSTPLPPLEKLADAKPVFGPKTVK</sequence>
<feature type="compositionally biased region" description="Low complexity" evidence="2">
    <location>
        <begin position="311"/>
        <end position="321"/>
    </location>
</feature>
<feature type="compositionally biased region" description="Low complexity" evidence="2">
    <location>
        <begin position="1912"/>
        <end position="1923"/>
    </location>
</feature>
<dbReference type="Gene3D" id="1.10.340.70">
    <property type="match status" value="1"/>
</dbReference>
<proteinExistence type="predicted"/>
<feature type="compositionally biased region" description="Polar residues" evidence="2">
    <location>
        <begin position="435"/>
        <end position="445"/>
    </location>
</feature>
<feature type="compositionally biased region" description="Low complexity" evidence="2">
    <location>
        <begin position="1866"/>
        <end position="1878"/>
    </location>
</feature>
<dbReference type="PANTHER" id="PTHR45835">
    <property type="entry name" value="YALI0A06105P"/>
    <property type="match status" value="1"/>
</dbReference>
<dbReference type="InterPro" id="IPR012337">
    <property type="entry name" value="RNaseH-like_sf"/>
</dbReference>
<dbReference type="GO" id="GO:0003676">
    <property type="term" value="F:nucleic acid binding"/>
    <property type="evidence" value="ECO:0007669"/>
    <property type="project" value="InterPro"/>
</dbReference>
<dbReference type="InterPro" id="IPR056924">
    <property type="entry name" value="SH3_Tf2-1"/>
</dbReference>
<dbReference type="SUPFAM" id="SSF53098">
    <property type="entry name" value="Ribonuclease H-like"/>
    <property type="match status" value="1"/>
</dbReference>
<accession>A0A699GKL8</accession>